<name>A0ABM0ZPA1_CAMSA</name>
<keyword evidence="2" id="KW-1185">Reference proteome</keyword>
<organism evidence="2 3">
    <name type="scientific">Camelina sativa</name>
    <name type="common">False flax</name>
    <name type="synonym">Myagrum sativum</name>
    <dbReference type="NCBI Taxonomy" id="90675"/>
    <lineage>
        <taxon>Eukaryota</taxon>
        <taxon>Viridiplantae</taxon>
        <taxon>Streptophyta</taxon>
        <taxon>Embryophyta</taxon>
        <taxon>Tracheophyta</taxon>
        <taxon>Spermatophyta</taxon>
        <taxon>Magnoliopsida</taxon>
        <taxon>eudicotyledons</taxon>
        <taxon>Gunneridae</taxon>
        <taxon>Pentapetalae</taxon>
        <taxon>rosids</taxon>
        <taxon>malvids</taxon>
        <taxon>Brassicales</taxon>
        <taxon>Brassicaceae</taxon>
        <taxon>Camelineae</taxon>
        <taxon>Camelina</taxon>
    </lineage>
</organism>
<evidence type="ECO:0000313" key="2">
    <source>
        <dbReference type="Proteomes" id="UP000694864"/>
    </source>
</evidence>
<accession>A0ABM0ZPA1</accession>
<sequence length="178" mass="19456">MYSVFGALSITDDADGNHYILTSGTTCSGGWTIPGLDLHNPRLLGILRLNMWNIRIQMPAELRFFLMALLLLRHALTITDDADGEEDDPSSILYLLSCSELLDFFFHAISWLGPSVFYNGNLMQTLATQEAAALATQFALVLQSGQPRTVHFTVSPGPPSSSIAHATTSTQQQDDDPV</sequence>
<reference evidence="2" key="1">
    <citation type="journal article" date="2014" name="Nat. Commun.">
        <title>The emerging biofuel crop Camelina sativa retains a highly undifferentiated hexaploid genome structure.</title>
        <authorList>
            <person name="Kagale S."/>
            <person name="Koh C."/>
            <person name="Nixon J."/>
            <person name="Bollina V."/>
            <person name="Clarke W.E."/>
            <person name="Tuteja R."/>
            <person name="Spillane C."/>
            <person name="Robinson S.J."/>
            <person name="Links M.G."/>
            <person name="Clarke C."/>
            <person name="Higgins E.E."/>
            <person name="Huebert T."/>
            <person name="Sharpe A.G."/>
            <person name="Parkin I.A."/>
        </authorList>
    </citation>
    <scope>NUCLEOTIDE SEQUENCE [LARGE SCALE GENOMIC DNA]</scope>
    <source>
        <strain evidence="2">cv. DH55</strain>
    </source>
</reference>
<proteinExistence type="predicted"/>
<feature type="region of interest" description="Disordered" evidence="1">
    <location>
        <begin position="151"/>
        <end position="178"/>
    </location>
</feature>
<dbReference type="RefSeq" id="XP_010518572.1">
    <property type="nucleotide sequence ID" value="XM_010520270.1"/>
</dbReference>
<evidence type="ECO:0000313" key="3">
    <source>
        <dbReference type="RefSeq" id="XP_010518572.1"/>
    </source>
</evidence>
<dbReference type="Proteomes" id="UP000694864">
    <property type="component" value="Chromosome 6"/>
</dbReference>
<reference evidence="3" key="2">
    <citation type="submission" date="2025-08" db="UniProtKB">
        <authorList>
            <consortium name="RefSeq"/>
        </authorList>
    </citation>
    <scope>IDENTIFICATION</scope>
    <source>
        <tissue evidence="3">Leaf</tissue>
    </source>
</reference>
<feature type="compositionally biased region" description="Polar residues" evidence="1">
    <location>
        <begin position="160"/>
        <end position="172"/>
    </location>
</feature>
<protein>
    <submittedName>
        <fullName evidence="3">Uncharacterized protein LOC104793846</fullName>
    </submittedName>
</protein>
<dbReference type="GeneID" id="104793846"/>
<gene>
    <name evidence="3" type="primary">LOC104793846</name>
</gene>
<evidence type="ECO:0000256" key="1">
    <source>
        <dbReference type="SAM" id="MobiDB-lite"/>
    </source>
</evidence>